<dbReference type="Proteomes" id="UP001174196">
    <property type="component" value="Unassembled WGS sequence"/>
</dbReference>
<accession>A0ABT8IKU8</accession>
<proteinExistence type="predicted"/>
<dbReference type="Pfam" id="PF13772">
    <property type="entry name" value="AIG2_2"/>
    <property type="match status" value="1"/>
</dbReference>
<keyword evidence="3" id="KW-1185">Reference proteome</keyword>
<evidence type="ECO:0000313" key="2">
    <source>
        <dbReference type="EMBL" id="MDN4593421.1"/>
    </source>
</evidence>
<dbReference type="PANTHER" id="PTHR12935:SF0">
    <property type="entry name" value="GAMMA-GLUTAMYLCYCLOTRANSFERASE"/>
    <property type="match status" value="1"/>
</dbReference>
<evidence type="ECO:0000313" key="3">
    <source>
        <dbReference type="Proteomes" id="UP001174196"/>
    </source>
</evidence>
<protein>
    <submittedName>
        <fullName evidence="2">Gamma-glutamylcyclotransferase</fullName>
    </submittedName>
</protein>
<sequence>MTKNYCISENIEIVKREGGQLLYYFAYGSCMDESSFARTVGKDQYQLLGGARLKDYRLAFPLYSHSRGGGGVGDIFPDPGGEMEGVLYRLKPAAWPPLDDREGVSQGHYRRMKVDVIRDSRTIQAVTYTVVNKSDREFRPSPLYCQLIMNGAKRHLSDAYCKRLIREWKERFGMEWPIRG</sequence>
<name>A0ABT8IKU8_9BACL</name>
<evidence type="ECO:0000256" key="1">
    <source>
        <dbReference type="ARBA" id="ARBA00023239"/>
    </source>
</evidence>
<dbReference type="CDD" id="cd06661">
    <property type="entry name" value="GGCT_like"/>
    <property type="match status" value="1"/>
</dbReference>
<dbReference type="InterPro" id="IPR036568">
    <property type="entry name" value="GGCT-like_sf"/>
</dbReference>
<dbReference type="InterPro" id="IPR013024">
    <property type="entry name" value="GGCT-like"/>
</dbReference>
<dbReference type="PANTHER" id="PTHR12935">
    <property type="entry name" value="GAMMA-GLUTAMYLCYCLOTRANSFERASE"/>
    <property type="match status" value="1"/>
</dbReference>
<dbReference type="EMBL" id="JANRHH010000028">
    <property type="protein sequence ID" value="MDN4593421.1"/>
    <property type="molecule type" value="Genomic_DNA"/>
</dbReference>
<keyword evidence="1" id="KW-0456">Lyase</keyword>
<gene>
    <name evidence="2" type="ORF">NWF35_05795</name>
</gene>
<comment type="caution">
    <text evidence="2">The sequence shown here is derived from an EMBL/GenBank/DDBJ whole genome shotgun (WGS) entry which is preliminary data.</text>
</comment>
<dbReference type="RefSeq" id="WP_301238142.1">
    <property type="nucleotide sequence ID" value="NZ_JANRHH010000028.1"/>
</dbReference>
<dbReference type="InterPro" id="IPR017939">
    <property type="entry name" value="G-Glutamylcylcotransferase"/>
</dbReference>
<organism evidence="2 3">
    <name type="scientific">Polycladomyces subterraneus</name>
    <dbReference type="NCBI Taxonomy" id="1016997"/>
    <lineage>
        <taxon>Bacteria</taxon>
        <taxon>Bacillati</taxon>
        <taxon>Bacillota</taxon>
        <taxon>Bacilli</taxon>
        <taxon>Bacillales</taxon>
        <taxon>Thermoactinomycetaceae</taxon>
        <taxon>Polycladomyces</taxon>
    </lineage>
</organism>
<dbReference type="SUPFAM" id="SSF110857">
    <property type="entry name" value="Gamma-glutamyl cyclotransferase-like"/>
    <property type="match status" value="1"/>
</dbReference>
<dbReference type="Gene3D" id="3.10.490.10">
    <property type="entry name" value="Gamma-glutamyl cyclotransferase-like"/>
    <property type="match status" value="1"/>
</dbReference>
<reference evidence="2" key="1">
    <citation type="submission" date="2022-08" db="EMBL/GenBank/DDBJ databases">
        <title>Polycladomyces zharkentsis sp. nov., a novel thermophilic CMC and starch-degrading bacterium isolated from a geothermal spring in Kazakhstan.</title>
        <authorList>
            <person name="Mashzhan A."/>
            <person name="Kistaubaeva A."/>
            <person name="Javier-Lopez R."/>
            <person name="Birkeland N.-K."/>
        </authorList>
    </citation>
    <scope>NUCLEOTIDE SEQUENCE</scope>
    <source>
        <strain evidence="2">KSR 13</strain>
    </source>
</reference>